<evidence type="ECO:0000313" key="2">
    <source>
        <dbReference type="Proteomes" id="UP000004995"/>
    </source>
</evidence>
<dbReference type="Gramene" id="KQL23407">
    <property type="protein sequence ID" value="KQL23407"/>
    <property type="gene ID" value="SETIT_033584mg"/>
</dbReference>
<keyword evidence="2" id="KW-1185">Reference proteome</keyword>
<organism evidence="1 2">
    <name type="scientific">Setaria italica</name>
    <name type="common">Foxtail millet</name>
    <name type="synonym">Panicum italicum</name>
    <dbReference type="NCBI Taxonomy" id="4555"/>
    <lineage>
        <taxon>Eukaryota</taxon>
        <taxon>Viridiplantae</taxon>
        <taxon>Streptophyta</taxon>
        <taxon>Embryophyta</taxon>
        <taxon>Tracheophyta</taxon>
        <taxon>Spermatophyta</taxon>
        <taxon>Magnoliopsida</taxon>
        <taxon>Liliopsida</taxon>
        <taxon>Poales</taxon>
        <taxon>Poaceae</taxon>
        <taxon>PACMAD clade</taxon>
        <taxon>Panicoideae</taxon>
        <taxon>Panicodae</taxon>
        <taxon>Paniceae</taxon>
        <taxon>Cenchrinae</taxon>
        <taxon>Setaria</taxon>
    </lineage>
</organism>
<dbReference type="AlphaFoldDB" id="K4A3Y1"/>
<dbReference type="Proteomes" id="UP000004995">
    <property type="component" value="Unassembled WGS sequence"/>
</dbReference>
<proteinExistence type="predicted"/>
<reference evidence="2" key="1">
    <citation type="journal article" date="2012" name="Nat. Biotechnol.">
        <title>Reference genome sequence of the model plant Setaria.</title>
        <authorList>
            <person name="Bennetzen J.L."/>
            <person name="Schmutz J."/>
            <person name="Wang H."/>
            <person name="Percifield R."/>
            <person name="Hawkins J."/>
            <person name="Pontaroli A.C."/>
            <person name="Estep M."/>
            <person name="Feng L."/>
            <person name="Vaughn J.N."/>
            <person name="Grimwood J."/>
            <person name="Jenkins J."/>
            <person name="Barry K."/>
            <person name="Lindquist E."/>
            <person name="Hellsten U."/>
            <person name="Deshpande S."/>
            <person name="Wang X."/>
            <person name="Wu X."/>
            <person name="Mitros T."/>
            <person name="Triplett J."/>
            <person name="Yang X."/>
            <person name="Ye C.Y."/>
            <person name="Mauro-Herrera M."/>
            <person name="Wang L."/>
            <person name="Li P."/>
            <person name="Sharma M."/>
            <person name="Sharma R."/>
            <person name="Ronald P.C."/>
            <person name="Panaud O."/>
            <person name="Kellogg E.A."/>
            <person name="Brutnell T.P."/>
            <person name="Doust A.N."/>
            <person name="Tuskan G.A."/>
            <person name="Rokhsar D."/>
            <person name="Devos K.M."/>
        </authorList>
    </citation>
    <scope>NUCLEOTIDE SEQUENCE [LARGE SCALE GENOMIC DNA]</scope>
    <source>
        <strain evidence="2">cv. Yugu1</strain>
    </source>
</reference>
<dbReference type="HOGENOM" id="CLU_3280430_0_0_1"/>
<dbReference type="InParanoid" id="K4A3Y1"/>
<name>K4A3Y1_SETIT</name>
<dbReference type="EMBL" id="AGNK02000847">
    <property type="status" value="NOT_ANNOTATED_CDS"/>
    <property type="molecule type" value="Genomic_DNA"/>
</dbReference>
<reference evidence="1" key="2">
    <citation type="submission" date="2018-08" db="UniProtKB">
        <authorList>
            <consortium name="EnsemblPlants"/>
        </authorList>
    </citation>
    <scope>IDENTIFICATION</scope>
    <source>
        <strain evidence="1">Yugu1</strain>
    </source>
</reference>
<accession>K4A3Y1</accession>
<evidence type="ECO:0000313" key="1">
    <source>
        <dbReference type="EnsemblPlants" id="KQL23407"/>
    </source>
</evidence>
<sequence>MYFVSFHRCLESLIATARHHLIVMLSLWILKISASMGCLSM</sequence>
<dbReference type="EnsemblPlants" id="KQL23407">
    <property type="protein sequence ID" value="KQL23407"/>
    <property type="gene ID" value="SETIT_033584mg"/>
</dbReference>
<protein>
    <submittedName>
        <fullName evidence="1">Uncharacterized protein</fullName>
    </submittedName>
</protein>